<feature type="chain" id="PRO_5032272313" description="Fibronectin type-III domain-containing protein" evidence="1">
    <location>
        <begin position="22"/>
        <end position="704"/>
    </location>
</feature>
<gene>
    <name evidence="2" type="ORF">HXW94_18110</name>
</gene>
<accession>A0A850TF13</accession>
<sequence length="704" mass="77913">MKLKSLILFCLIFFSSSVAVYAEMADAVYRRLDLPIIGDNAHAGLIYHYDNEAETRYVIHSAGGSFGSPNSVRTGDWEAFLEGELYLGKRTKRNPSYTIRKLIIEEAIDQIGANYWAQNPWAQWNEPNSSPQSGDGYFRCDGLVEYCYEQAGINPCDNNTSLYWGGPVYQFNQFSTAIQTTPEQVVMSFPDSVDSNTPTVAHRTEITLKANARDTHSDLSYRSPYIFHYAQYVNGGWSDWSEIGRSEDSMPFTIPEKNTLYAFCVTAVDNDGNAQNSVSYYLKHAQTFTFFVRSSGTAGVPIDSQDSDFTGATDYFIGDVESGTRVTLTAPLNQKETQFSHWEGCDETSGTDCTFTVTADKNVVVHYTVPKYNLSVASAGVSGVEINSLPSNSSGITDYVVSDISAGTSITLSAPENHDNKEFSHWTGCDTASQTDCNIAMTSNRTATVHYNDAPSEYQLSVNALGASNVQITSSPHGFGGITDYEKTHIAAGTRIALTAPLTTTGMPFLNWSGCDEISGKTCSVAMSSDKRVTVSYGHILKPPVSPLPANGAENISVTQNLEWINGGGADSFDIYFGTIPPPGESEFRIKQSDLKFPVKNLAYNTTYYWRVDAVNSNGTATGTVWEFTTQPEPVYLSGDFNKDFIVNEQDLEELRRHWLQSEDHNNWSEKYNLDRVADPRTGKQIINYRDLAVFADNWLKTNE</sequence>
<evidence type="ECO:0000313" key="3">
    <source>
        <dbReference type="Proteomes" id="UP000553343"/>
    </source>
</evidence>
<evidence type="ECO:0008006" key="4">
    <source>
        <dbReference type="Google" id="ProtNLM"/>
    </source>
</evidence>
<dbReference type="InterPro" id="IPR038765">
    <property type="entry name" value="Papain-like_cys_pep_sf"/>
</dbReference>
<reference evidence="2 3" key="1">
    <citation type="submission" date="2020-06" db="EMBL/GenBank/DDBJ databases">
        <title>High-quality draft genome of sulfate reducer Desulfobacter latus type strain AcrS2 isolated from marine sediment.</title>
        <authorList>
            <person name="Hoppe M."/>
            <person name="Larsen C.K."/>
            <person name="Marshall I.P.G."/>
            <person name="Schramm A."/>
            <person name="Marietou A.G."/>
        </authorList>
    </citation>
    <scope>NUCLEOTIDE SEQUENCE [LARGE SCALE GENOMIC DNA]</scope>
    <source>
        <strain evidence="2 3">AcRS2</strain>
    </source>
</reference>
<dbReference type="InterPro" id="IPR036116">
    <property type="entry name" value="FN3_sf"/>
</dbReference>
<dbReference type="SUPFAM" id="SSF54001">
    <property type="entry name" value="Cysteine proteinases"/>
    <property type="match status" value="1"/>
</dbReference>
<name>A0A850TF13_9BACT</name>
<feature type="signal peptide" evidence="1">
    <location>
        <begin position="1"/>
        <end position="21"/>
    </location>
</feature>
<organism evidence="2 3">
    <name type="scientific">Desulfobacter latus</name>
    <dbReference type="NCBI Taxonomy" id="2292"/>
    <lineage>
        <taxon>Bacteria</taxon>
        <taxon>Pseudomonadati</taxon>
        <taxon>Thermodesulfobacteriota</taxon>
        <taxon>Desulfobacteria</taxon>
        <taxon>Desulfobacterales</taxon>
        <taxon>Desulfobacteraceae</taxon>
        <taxon>Desulfobacter</taxon>
    </lineage>
</organism>
<keyword evidence="1" id="KW-0732">Signal</keyword>
<comment type="caution">
    <text evidence="2">The sequence shown here is derived from an EMBL/GenBank/DDBJ whole genome shotgun (WGS) entry which is preliminary data.</text>
</comment>
<dbReference type="SUPFAM" id="SSF49265">
    <property type="entry name" value="Fibronectin type III"/>
    <property type="match status" value="1"/>
</dbReference>
<dbReference type="EMBL" id="JACADJ010000128">
    <property type="protein sequence ID" value="NWH06867.1"/>
    <property type="molecule type" value="Genomic_DNA"/>
</dbReference>
<dbReference type="Proteomes" id="UP000553343">
    <property type="component" value="Unassembled WGS sequence"/>
</dbReference>
<dbReference type="InterPro" id="IPR013783">
    <property type="entry name" value="Ig-like_fold"/>
</dbReference>
<dbReference type="Gene3D" id="2.60.40.10">
    <property type="entry name" value="Immunoglobulins"/>
    <property type="match status" value="1"/>
</dbReference>
<protein>
    <recommendedName>
        <fullName evidence="4">Fibronectin type-III domain-containing protein</fullName>
    </recommendedName>
</protein>
<keyword evidence="3" id="KW-1185">Reference proteome</keyword>
<evidence type="ECO:0000313" key="2">
    <source>
        <dbReference type="EMBL" id="NWH06867.1"/>
    </source>
</evidence>
<dbReference type="AlphaFoldDB" id="A0A850TF13"/>
<evidence type="ECO:0000256" key="1">
    <source>
        <dbReference type="SAM" id="SignalP"/>
    </source>
</evidence>
<dbReference type="RefSeq" id="WP_178368314.1">
    <property type="nucleotide sequence ID" value="NZ_JACADJ010000128.1"/>
</dbReference>
<proteinExistence type="predicted"/>